<accession>A0A0F7LMF6</accession>
<keyword evidence="4" id="KW-1185">Reference proteome</keyword>
<keyword evidence="2" id="KW-1277">Toxin-antitoxin system</keyword>
<dbReference type="InterPro" id="IPR007337">
    <property type="entry name" value="RelB/DinJ"/>
</dbReference>
<dbReference type="PANTHER" id="PTHR38781">
    <property type="entry name" value="ANTITOXIN DINJ-RELATED"/>
    <property type="match status" value="1"/>
</dbReference>
<dbReference type="EMBL" id="CP011104">
    <property type="protein sequence ID" value="AKH63238.1"/>
    <property type="molecule type" value="Genomic_DNA"/>
</dbReference>
<evidence type="ECO:0000256" key="1">
    <source>
        <dbReference type="ARBA" id="ARBA00010562"/>
    </source>
</evidence>
<evidence type="ECO:0000256" key="2">
    <source>
        <dbReference type="ARBA" id="ARBA00022649"/>
    </source>
</evidence>
<dbReference type="KEGG" id="ptt:VY86_07700"/>
<dbReference type="GO" id="GO:0044010">
    <property type="term" value="P:single-species biofilm formation"/>
    <property type="evidence" value="ECO:0007669"/>
    <property type="project" value="InterPro"/>
</dbReference>
<dbReference type="RefSeq" id="WP_046974526.1">
    <property type="nucleotide sequence ID" value="NZ_CAWQPG010000298.1"/>
</dbReference>
<dbReference type="InterPro" id="IPR026262">
    <property type="entry name" value="DinJ"/>
</dbReference>
<dbReference type="GO" id="GO:0006355">
    <property type="term" value="P:regulation of DNA-templated transcription"/>
    <property type="evidence" value="ECO:0007669"/>
    <property type="project" value="InterPro"/>
</dbReference>
<dbReference type="Proteomes" id="UP000034866">
    <property type="component" value="Chromosome"/>
</dbReference>
<dbReference type="GO" id="GO:0006351">
    <property type="term" value="P:DNA-templated transcription"/>
    <property type="evidence" value="ECO:0007669"/>
    <property type="project" value="TreeGrafter"/>
</dbReference>
<protein>
    <submittedName>
        <fullName evidence="3">Damage-inducible protein J</fullName>
    </submittedName>
</protein>
<name>A0A0F7LMF6_9GAMM</name>
<proteinExistence type="inferred from homology"/>
<reference evidence="4" key="2">
    <citation type="submission" date="2015-03" db="EMBL/GenBank/DDBJ databases">
        <title>Genome sequence of Azospirillum thiophilum strain DSM 21654T.</title>
        <authorList>
            <person name="Kwak Y."/>
            <person name="Shin J.-H."/>
        </authorList>
    </citation>
    <scope>NUCLEOTIDE SEQUENCE [LARGE SCALE GENOMIC DNA]</scope>
    <source>
        <strain evidence="4">DSM 15199</strain>
    </source>
</reference>
<dbReference type="PANTHER" id="PTHR38781:SF1">
    <property type="entry name" value="ANTITOXIN DINJ-RELATED"/>
    <property type="match status" value="1"/>
</dbReference>
<sequence>MADTVVRARINPKSKAAAMANAKAMGLNLSTIIRMVVNRLAVEPELPDELLQLNQETLQAIRDLENGVGVHRVDTIDELKRDLGW</sequence>
<organism evidence="3 4">
    <name type="scientific">Photorhabdus thracensis</name>
    <dbReference type="NCBI Taxonomy" id="230089"/>
    <lineage>
        <taxon>Bacteria</taxon>
        <taxon>Pseudomonadati</taxon>
        <taxon>Pseudomonadota</taxon>
        <taxon>Gammaproteobacteria</taxon>
        <taxon>Enterobacterales</taxon>
        <taxon>Morganellaceae</taxon>
        <taxon>Photorhabdus</taxon>
    </lineage>
</organism>
<dbReference type="Pfam" id="PF04221">
    <property type="entry name" value="RelB"/>
    <property type="match status" value="1"/>
</dbReference>
<dbReference type="InterPro" id="IPR013321">
    <property type="entry name" value="Arc_rbn_hlx_hlx"/>
</dbReference>
<dbReference type="PATRIC" id="fig|230089.6.peg.1697"/>
<dbReference type="AlphaFoldDB" id="A0A0F7LMF6"/>
<gene>
    <name evidence="3" type="ORF">VY86_07700</name>
</gene>
<dbReference type="Gene3D" id="1.10.1220.10">
    <property type="entry name" value="Met repressor-like"/>
    <property type="match status" value="1"/>
</dbReference>
<dbReference type="GO" id="GO:0000987">
    <property type="term" value="F:cis-regulatory region sequence-specific DNA binding"/>
    <property type="evidence" value="ECO:0007669"/>
    <property type="project" value="InterPro"/>
</dbReference>
<evidence type="ECO:0000313" key="4">
    <source>
        <dbReference type="Proteomes" id="UP000034866"/>
    </source>
</evidence>
<dbReference type="STRING" id="230089.VY86_07700"/>
<dbReference type="PIRSF" id="PIRSF003108">
    <property type="entry name" value="DinJ"/>
    <property type="match status" value="1"/>
</dbReference>
<comment type="similarity">
    <text evidence="1">Belongs to the RelB/DinJ antitoxin family.</text>
</comment>
<evidence type="ECO:0000313" key="3">
    <source>
        <dbReference type="EMBL" id="AKH63238.1"/>
    </source>
</evidence>
<dbReference type="NCBIfam" id="TIGR02384">
    <property type="entry name" value="RelB_DinJ"/>
    <property type="match status" value="1"/>
</dbReference>
<reference evidence="3 4" key="1">
    <citation type="journal article" date="2015" name="J. Biotechnol.">
        <title>Complete genome sequence of Photorhabdus temperata subsp. thracensis 39-8(T), an entomopathogenic bacterium for the improved commercial bioinsecticide.</title>
        <authorList>
            <person name="Kwak Y."/>
            <person name="Shin J.H."/>
        </authorList>
    </citation>
    <scope>NUCLEOTIDE SEQUENCE [LARGE SCALE GENOMIC DNA]</scope>
    <source>
        <strain evidence="3 4">DSM 15199</strain>
    </source>
</reference>
<dbReference type="GO" id="GO:0015643">
    <property type="term" value="F:toxic substance binding"/>
    <property type="evidence" value="ECO:0007669"/>
    <property type="project" value="InterPro"/>
</dbReference>
<dbReference type="OrthoDB" id="5689488at2"/>